<evidence type="ECO:0008006" key="3">
    <source>
        <dbReference type="Google" id="ProtNLM"/>
    </source>
</evidence>
<reference evidence="1 2" key="1">
    <citation type="journal article" date="2019" name="Nat. Ecol. Evol.">
        <title>Megaphylogeny resolves global patterns of mushroom evolution.</title>
        <authorList>
            <person name="Varga T."/>
            <person name="Krizsan K."/>
            <person name="Foldi C."/>
            <person name="Dima B."/>
            <person name="Sanchez-Garcia M."/>
            <person name="Sanchez-Ramirez S."/>
            <person name="Szollosi G.J."/>
            <person name="Szarkandi J.G."/>
            <person name="Papp V."/>
            <person name="Albert L."/>
            <person name="Andreopoulos W."/>
            <person name="Angelini C."/>
            <person name="Antonin V."/>
            <person name="Barry K.W."/>
            <person name="Bougher N.L."/>
            <person name="Buchanan P."/>
            <person name="Buyck B."/>
            <person name="Bense V."/>
            <person name="Catcheside P."/>
            <person name="Chovatia M."/>
            <person name="Cooper J."/>
            <person name="Damon W."/>
            <person name="Desjardin D."/>
            <person name="Finy P."/>
            <person name="Geml J."/>
            <person name="Haridas S."/>
            <person name="Hughes K."/>
            <person name="Justo A."/>
            <person name="Karasinski D."/>
            <person name="Kautmanova I."/>
            <person name="Kiss B."/>
            <person name="Kocsube S."/>
            <person name="Kotiranta H."/>
            <person name="LaButti K.M."/>
            <person name="Lechner B.E."/>
            <person name="Liimatainen K."/>
            <person name="Lipzen A."/>
            <person name="Lukacs Z."/>
            <person name="Mihaltcheva S."/>
            <person name="Morgado L.N."/>
            <person name="Niskanen T."/>
            <person name="Noordeloos M.E."/>
            <person name="Ohm R.A."/>
            <person name="Ortiz-Santana B."/>
            <person name="Ovrebo C."/>
            <person name="Racz N."/>
            <person name="Riley R."/>
            <person name="Savchenko A."/>
            <person name="Shiryaev A."/>
            <person name="Soop K."/>
            <person name="Spirin V."/>
            <person name="Szebenyi C."/>
            <person name="Tomsovsky M."/>
            <person name="Tulloss R.E."/>
            <person name="Uehling J."/>
            <person name="Grigoriev I.V."/>
            <person name="Vagvolgyi C."/>
            <person name="Papp T."/>
            <person name="Martin F.M."/>
            <person name="Miettinen O."/>
            <person name="Hibbett D.S."/>
            <person name="Nagy L.G."/>
        </authorList>
    </citation>
    <scope>NUCLEOTIDE SEQUENCE [LARGE SCALE GENOMIC DNA]</scope>
    <source>
        <strain evidence="1 2">CBS 166.37</strain>
    </source>
</reference>
<protein>
    <recommendedName>
        <fullName evidence="3">F-box domain-containing protein</fullName>
    </recommendedName>
</protein>
<gene>
    <name evidence="1" type="ORF">BDQ12DRAFT_725497</name>
</gene>
<dbReference type="AlphaFoldDB" id="A0A5C3LT47"/>
<dbReference type="OrthoDB" id="2886535at2759"/>
<organism evidence="1 2">
    <name type="scientific">Crucibulum laeve</name>
    <dbReference type="NCBI Taxonomy" id="68775"/>
    <lineage>
        <taxon>Eukaryota</taxon>
        <taxon>Fungi</taxon>
        <taxon>Dikarya</taxon>
        <taxon>Basidiomycota</taxon>
        <taxon>Agaricomycotina</taxon>
        <taxon>Agaricomycetes</taxon>
        <taxon>Agaricomycetidae</taxon>
        <taxon>Agaricales</taxon>
        <taxon>Agaricineae</taxon>
        <taxon>Nidulariaceae</taxon>
        <taxon>Crucibulum</taxon>
    </lineage>
</organism>
<evidence type="ECO:0000313" key="2">
    <source>
        <dbReference type="Proteomes" id="UP000308652"/>
    </source>
</evidence>
<keyword evidence="2" id="KW-1185">Reference proteome</keyword>
<dbReference type="EMBL" id="ML213617">
    <property type="protein sequence ID" value="TFK35945.1"/>
    <property type="molecule type" value="Genomic_DNA"/>
</dbReference>
<proteinExistence type="predicted"/>
<evidence type="ECO:0000313" key="1">
    <source>
        <dbReference type="EMBL" id="TFK35945.1"/>
    </source>
</evidence>
<accession>A0A5C3LT47</accession>
<name>A0A5C3LT47_9AGAR</name>
<dbReference type="Proteomes" id="UP000308652">
    <property type="component" value="Unassembled WGS sequence"/>
</dbReference>
<sequence>MHVKGNPVEYLERLLPRLAFISTPRIAHAVQTVMITLANRSYRWSDALNNILDTVLNILPLLPSIKELAFHSVHFSHSNLTLLQQISPSSIKLRFPTFDIEDKNPLPFRIRVKSLNCLDDLPLERIQTNSQFLSCFIQSSYLQTLIFGSTHAERLLTTLLTSEHPFSQLLELDMPVDVMTYQNAIPALFKCTKVESLRLRYSTQVPERYLKVIPPDILPNLSSFDGPHYYASLLAQDRRLHDVALRPFDNFSTTRDAKCILRTLQELGPDVETLDILAVTDISSFLPTLLTFKSLRKLSINSHPEFYAKCLSPCEITSKLSVTSLPPALEMLSIGVQMRNHKGRVARDTKDIVEKITASSPLLKELKLWYWTHPQPAWIVWNRSSEGVNDGVTLNKASLDCSLEKGS</sequence>